<dbReference type="PATRIC" id="fig|1235802.3.peg.2256"/>
<evidence type="ECO:0000256" key="2">
    <source>
        <dbReference type="ARBA" id="ARBA00022793"/>
    </source>
</evidence>
<dbReference type="eggNOG" id="COG0451">
    <property type="taxonomic scope" value="Bacteria"/>
</dbReference>
<evidence type="ECO:0000313" key="7">
    <source>
        <dbReference type="Proteomes" id="UP000012589"/>
    </source>
</evidence>
<keyword evidence="7" id="KW-1185">Reference proteome</keyword>
<dbReference type="HOGENOM" id="CLU_007383_4_0_9"/>
<feature type="domain" description="NAD-dependent epimerase/dehydratase" evidence="5">
    <location>
        <begin position="42"/>
        <end position="286"/>
    </location>
</feature>
<dbReference type="PANTHER" id="PTHR43078">
    <property type="entry name" value="UDP-GLUCURONIC ACID DECARBOXYLASE-RELATED"/>
    <property type="match status" value="1"/>
</dbReference>
<dbReference type="InterPro" id="IPR044516">
    <property type="entry name" value="UXS-like"/>
</dbReference>
<keyword evidence="3" id="KW-0520">NAD</keyword>
<evidence type="ECO:0000313" key="6">
    <source>
        <dbReference type="EMBL" id="EMZ27982.1"/>
    </source>
</evidence>
<evidence type="ECO:0000256" key="3">
    <source>
        <dbReference type="ARBA" id="ARBA00023027"/>
    </source>
</evidence>
<evidence type="ECO:0000256" key="4">
    <source>
        <dbReference type="ARBA" id="ARBA00023239"/>
    </source>
</evidence>
<dbReference type="InterPro" id="IPR036291">
    <property type="entry name" value="NAD(P)-bd_dom_sf"/>
</dbReference>
<dbReference type="GO" id="GO:0042732">
    <property type="term" value="P:D-xylose metabolic process"/>
    <property type="evidence" value="ECO:0007669"/>
    <property type="project" value="InterPro"/>
</dbReference>
<keyword evidence="4" id="KW-0456">Lyase</keyword>
<dbReference type="Pfam" id="PF01370">
    <property type="entry name" value="Epimerase"/>
    <property type="match status" value="1"/>
</dbReference>
<dbReference type="EMBL" id="AQFT01000066">
    <property type="protein sequence ID" value="EMZ27982.1"/>
    <property type="molecule type" value="Genomic_DNA"/>
</dbReference>
<proteinExistence type="predicted"/>
<sequence length="371" mass="40689">MDNKTAAEQMPESPQDRVLQEDLEQLIGHSASLLQKFQNKTVFVSGATGLLGSQLVKALLCGNRMLGTNCKVLALVRSEQKAEKVFGGLLMREDLELVKGDIMHPVSYDGPVDYIVHGASATSSGYFVSNPVETILTAVNGTVNILEFAKAKQVDGFLYLSSLEVYGTPAADAGKIAESYGGYIDPLQVRSSYSEGKRMVECLCASYASEYDVPVKIARLSQTFGAGVEYDDGRVFAEFARCVLEKKNIVLHTKGQTVRSYCYTKDAIEAMLLILTEGERGAAYNVTNMDTKISIADMAQLVCDTFPQAGIRVTFDMPENVAAFGYNPEMVIALDSARLMALGWKPTVDLKEMFIRLADSMQIRKEMNKQL</sequence>
<keyword evidence="2" id="KW-0210">Decarboxylase</keyword>
<dbReference type="SUPFAM" id="SSF51735">
    <property type="entry name" value="NAD(P)-binding Rossmann-fold domains"/>
    <property type="match status" value="1"/>
</dbReference>
<evidence type="ECO:0000256" key="1">
    <source>
        <dbReference type="ARBA" id="ARBA00001911"/>
    </source>
</evidence>
<dbReference type="InterPro" id="IPR001509">
    <property type="entry name" value="Epimerase_deHydtase"/>
</dbReference>
<dbReference type="PANTHER" id="PTHR43078:SF6">
    <property type="entry name" value="UDP-GLUCURONIC ACID DECARBOXYLASE 1"/>
    <property type="match status" value="1"/>
</dbReference>
<dbReference type="Proteomes" id="UP000012589">
    <property type="component" value="Unassembled WGS sequence"/>
</dbReference>
<accession>N2AF03</accession>
<comment type="cofactor">
    <cofactor evidence="1">
        <name>NAD(+)</name>
        <dbReference type="ChEBI" id="CHEBI:57540"/>
    </cofactor>
</comment>
<dbReference type="GO" id="GO:0070403">
    <property type="term" value="F:NAD+ binding"/>
    <property type="evidence" value="ECO:0007669"/>
    <property type="project" value="InterPro"/>
</dbReference>
<protein>
    <recommendedName>
        <fullName evidence="5">NAD-dependent epimerase/dehydratase domain-containing protein</fullName>
    </recommendedName>
</protein>
<name>N2AF03_9FIRM</name>
<reference evidence="6 7" key="1">
    <citation type="journal article" date="2014" name="Genome Announc.">
        <title>Draft genome sequences of the altered schaedler flora, a defined bacterial community from gnotobiotic mice.</title>
        <authorList>
            <person name="Wannemuehler M.J."/>
            <person name="Overstreet A.M."/>
            <person name="Ward D.V."/>
            <person name="Phillips G.J."/>
        </authorList>
    </citation>
    <scope>NUCLEOTIDE SEQUENCE [LARGE SCALE GENOMIC DNA]</scope>
    <source>
        <strain evidence="6 7">ASF492</strain>
    </source>
</reference>
<dbReference type="STRING" id="1235802.C823_02123"/>
<organism evidence="6 7">
    <name type="scientific">Eubacterium plexicaudatum ASF492</name>
    <dbReference type="NCBI Taxonomy" id="1235802"/>
    <lineage>
        <taxon>Bacteria</taxon>
        <taxon>Bacillati</taxon>
        <taxon>Bacillota</taxon>
        <taxon>Clostridia</taxon>
        <taxon>Eubacteriales</taxon>
        <taxon>Eubacteriaceae</taxon>
        <taxon>Eubacterium</taxon>
    </lineage>
</organism>
<dbReference type="AlphaFoldDB" id="N2AF03"/>
<comment type="caution">
    <text evidence="6">The sequence shown here is derived from an EMBL/GenBank/DDBJ whole genome shotgun (WGS) entry which is preliminary data.</text>
</comment>
<gene>
    <name evidence="6" type="ORF">C823_02123</name>
</gene>
<dbReference type="GO" id="GO:0048040">
    <property type="term" value="F:UDP-glucuronate decarboxylase activity"/>
    <property type="evidence" value="ECO:0007669"/>
    <property type="project" value="TreeGrafter"/>
</dbReference>
<dbReference type="Gene3D" id="3.40.50.720">
    <property type="entry name" value="NAD(P)-binding Rossmann-like Domain"/>
    <property type="match status" value="1"/>
</dbReference>
<dbReference type="GO" id="GO:0005737">
    <property type="term" value="C:cytoplasm"/>
    <property type="evidence" value="ECO:0007669"/>
    <property type="project" value="TreeGrafter"/>
</dbReference>
<evidence type="ECO:0000259" key="5">
    <source>
        <dbReference type="Pfam" id="PF01370"/>
    </source>
</evidence>